<evidence type="ECO:0000256" key="4">
    <source>
        <dbReference type="ARBA" id="ARBA00022692"/>
    </source>
</evidence>
<dbReference type="Gene3D" id="1.20.5.1930">
    <property type="match status" value="1"/>
</dbReference>
<keyword evidence="9" id="KW-0175">Coiled coil</keyword>
<dbReference type="PROSITE" id="PS50109">
    <property type="entry name" value="HIS_KIN"/>
    <property type="match status" value="1"/>
</dbReference>
<evidence type="ECO:0000256" key="5">
    <source>
        <dbReference type="ARBA" id="ARBA00022777"/>
    </source>
</evidence>
<evidence type="ECO:0000256" key="6">
    <source>
        <dbReference type="ARBA" id="ARBA00022989"/>
    </source>
</evidence>
<dbReference type="InterPro" id="IPR003594">
    <property type="entry name" value="HATPase_dom"/>
</dbReference>
<dbReference type="InterPro" id="IPR019734">
    <property type="entry name" value="TPR_rpt"/>
</dbReference>
<dbReference type="EMBL" id="JBIPKE010000019">
    <property type="protein sequence ID" value="MFH6985308.1"/>
    <property type="molecule type" value="Genomic_DNA"/>
</dbReference>
<sequence length="604" mass="68265">MKKLIILLCVVLIGCELSDDPMGPMLPESASALAFVDSINQHFYKLHSQNFENAKVQTERAIAISQANAWPDKEALASKNLGVVLYMQGQYEPAQVAFLRSYKLYDSLSDKSGLARVCNEMGAFYRKHGYEEQAMNLWNQAEDLAKEADDLEALGTTYGMKGTFYWLKKQYDVSDAYYFQTYDIRMEQGDSVGLGYVLVDLADMEQRKGNLKGALGYMEQSNQIRRLIGDEQGVTDNHKMIGDLYMDVGDYATAIPFYQQCAKESLQLGYPDLARKSYDSLASAYSLIGDYQQAFGHHVLAEDLEDSLFNLEKSKIIDELRTKYETAQKEKELAQKDLTIQRRNLLTAGLGGGLVLLIILGAQYIQRQKLVHQNQLTLEKSRFKEAQIEAAISSQEKERTRFAQDLHDGFGQMISILNLNLKSLENENHDRHKVFQESAKVLEDMYRELKGICFNLMPQTLIKSGIMAAVREFAARVNTTGKISLETDFFGLDNRLSEVQEISLYRITQEWVNNILKYSDADQVSIQITTDQEEITLMIEDNGSGFDAEVLRSGSGNGWRNMTSRANLIKGELELDTTPGLRGNTLIVNAPVHFLSHHQNEVLV</sequence>
<name>A0ABW7NCG1_9BACT</name>
<dbReference type="Proteomes" id="UP001610063">
    <property type="component" value="Unassembled WGS sequence"/>
</dbReference>
<dbReference type="Pfam" id="PF13176">
    <property type="entry name" value="TPR_7"/>
    <property type="match status" value="1"/>
</dbReference>
<dbReference type="Pfam" id="PF07730">
    <property type="entry name" value="HisKA_3"/>
    <property type="match status" value="1"/>
</dbReference>
<evidence type="ECO:0000256" key="1">
    <source>
        <dbReference type="ARBA" id="ARBA00004651"/>
    </source>
</evidence>
<dbReference type="Gene3D" id="3.30.565.10">
    <property type="entry name" value="Histidine kinase-like ATPase, C-terminal domain"/>
    <property type="match status" value="1"/>
</dbReference>
<evidence type="ECO:0000256" key="7">
    <source>
        <dbReference type="ARBA" id="ARBA00023012"/>
    </source>
</evidence>
<keyword evidence="4" id="KW-0812">Transmembrane</keyword>
<keyword evidence="6" id="KW-1133">Transmembrane helix</keyword>
<dbReference type="InterPro" id="IPR005467">
    <property type="entry name" value="His_kinase_dom"/>
</dbReference>
<protein>
    <submittedName>
        <fullName evidence="11">ATP-binding protein</fullName>
    </submittedName>
</protein>
<dbReference type="SMART" id="SM00028">
    <property type="entry name" value="TPR"/>
    <property type="match status" value="4"/>
</dbReference>
<keyword evidence="8" id="KW-0472">Membrane</keyword>
<feature type="domain" description="Histidine kinase" evidence="10">
    <location>
        <begin position="401"/>
        <end position="594"/>
    </location>
</feature>
<gene>
    <name evidence="11" type="ORF">ACHKAR_17780</name>
</gene>
<keyword evidence="2" id="KW-1003">Cell membrane</keyword>
<evidence type="ECO:0000256" key="2">
    <source>
        <dbReference type="ARBA" id="ARBA00022475"/>
    </source>
</evidence>
<evidence type="ECO:0000256" key="3">
    <source>
        <dbReference type="ARBA" id="ARBA00022679"/>
    </source>
</evidence>
<comment type="caution">
    <text evidence="11">The sequence shown here is derived from an EMBL/GenBank/DDBJ whole genome shotgun (WGS) entry which is preliminary data.</text>
</comment>
<dbReference type="PROSITE" id="PS51257">
    <property type="entry name" value="PROKAR_LIPOPROTEIN"/>
    <property type="match status" value="1"/>
</dbReference>
<dbReference type="InterPro" id="IPR011712">
    <property type="entry name" value="Sig_transdc_His_kin_sub3_dim/P"/>
</dbReference>
<evidence type="ECO:0000313" key="11">
    <source>
        <dbReference type="EMBL" id="MFH6985308.1"/>
    </source>
</evidence>
<proteinExistence type="predicted"/>
<evidence type="ECO:0000256" key="8">
    <source>
        <dbReference type="ARBA" id="ARBA00023136"/>
    </source>
</evidence>
<evidence type="ECO:0000256" key="9">
    <source>
        <dbReference type="SAM" id="Coils"/>
    </source>
</evidence>
<dbReference type="InterPro" id="IPR011990">
    <property type="entry name" value="TPR-like_helical_dom_sf"/>
</dbReference>
<dbReference type="InterPro" id="IPR050482">
    <property type="entry name" value="Sensor_HK_TwoCompSys"/>
</dbReference>
<keyword evidence="12" id="KW-1185">Reference proteome</keyword>
<dbReference type="PANTHER" id="PTHR24421:SF37">
    <property type="entry name" value="SENSOR HISTIDINE KINASE NARS"/>
    <property type="match status" value="1"/>
</dbReference>
<dbReference type="SUPFAM" id="SSF48452">
    <property type="entry name" value="TPR-like"/>
    <property type="match status" value="2"/>
</dbReference>
<evidence type="ECO:0000313" key="12">
    <source>
        <dbReference type="Proteomes" id="UP001610063"/>
    </source>
</evidence>
<keyword evidence="11" id="KW-0547">Nucleotide-binding</keyword>
<keyword evidence="3" id="KW-0808">Transferase</keyword>
<dbReference type="Pfam" id="PF02518">
    <property type="entry name" value="HATPase_c"/>
    <property type="match status" value="1"/>
</dbReference>
<dbReference type="SUPFAM" id="SSF55874">
    <property type="entry name" value="ATPase domain of HSP90 chaperone/DNA topoisomerase II/histidine kinase"/>
    <property type="match status" value="1"/>
</dbReference>
<keyword evidence="5" id="KW-0418">Kinase</keyword>
<feature type="coiled-coil region" evidence="9">
    <location>
        <begin position="310"/>
        <end position="344"/>
    </location>
</feature>
<dbReference type="InterPro" id="IPR036890">
    <property type="entry name" value="HATPase_C_sf"/>
</dbReference>
<dbReference type="RefSeq" id="WP_395418788.1">
    <property type="nucleotide sequence ID" value="NZ_JBIPKE010000019.1"/>
</dbReference>
<organism evidence="11 12">
    <name type="scientific">Marinoscillum luteum</name>
    <dbReference type="NCBI Taxonomy" id="861051"/>
    <lineage>
        <taxon>Bacteria</taxon>
        <taxon>Pseudomonadati</taxon>
        <taxon>Bacteroidota</taxon>
        <taxon>Cytophagia</taxon>
        <taxon>Cytophagales</taxon>
        <taxon>Reichenbachiellaceae</taxon>
        <taxon>Marinoscillum</taxon>
    </lineage>
</organism>
<dbReference type="Gene3D" id="1.25.40.10">
    <property type="entry name" value="Tetratricopeptide repeat domain"/>
    <property type="match status" value="1"/>
</dbReference>
<keyword evidence="7" id="KW-0902">Two-component regulatory system</keyword>
<dbReference type="CDD" id="cd16917">
    <property type="entry name" value="HATPase_UhpB-NarQ-NarX-like"/>
    <property type="match status" value="1"/>
</dbReference>
<dbReference type="GO" id="GO:0005524">
    <property type="term" value="F:ATP binding"/>
    <property type="evidence" value="ECO:0007669"/>
    <property type="project" value="UniProtKB-KW"/>
</dbReference>
<comment type="subcellular location">
    <subcellularLocation>
        <location evidence="1">Cell membrane</location>
        <topology evidence="1">Multi-pass membrane protein</topology>
    </subcellularLocation>
</comment>
<dbReference type="PANTHER" id="PTHR24421">
    <property type="entry name" value="NITRATE/NITRITE SENSOR PROTEIN NARX-RELATED"/>
    <property type="match status" value="1"/>
</dbReference>
<reference evidence="11 12" key="1">
    <citation type="journal article" date="2013" name="Int. J. Syst. Evol. Microbiol.">
        <title>Marinoscillum luteum sp. nov., isolated from marine sediment.</title>
        <authorList>
            <person name="Cha I.T."/>
            <person name="Park S.J."/>
            <person name="Kim S.J."/>
            <person name="Kim J.G."/>
            <person name="Jung M.Y."/>
            <person name="Shin K.S."/>
            <person name="Kwon K.K."/>
            <person name="Yang S.H."/>
            <person name="Seo Y.S."/>
            <person name="Rhee S.K."/>
        </authorList>
    </citation>
    <scope>NUCLEOTIDE SEQUENCE [LARGE SCALE GENOMIC DNA]</scope>
    <source>
        <strain evidence="11 12">KCTC 23939</strain>
    </source>
</reference>
<evidence type="ECO:0000259" key="10">
    <source>
        <dbReference type="PROSITE" id="PS50109"/>
    </source>
</evidence>
<keyword evidence="11" id="KW-0067">ATP-binding</keyword>
<accession>A0ABW7NCG1</accession>